<sequence length="71" mass="7786">MAERICTYKIHAWVDGKKESFACNPEEGVCLKELVWSGIGVKAAAEKALDLPEKSVTDAYVNGSCLKIKQN</sequence>
<name>A0A1F8DIP4_9BACT</name>
<dbReference type="EMBL" id="MGIL01000009">
    <property type="protein sequence ID" value="OGM88474.1"/>
    <property type="molecule type" value="Genomic_DNA"/>
</dbReference>
<reference evidence="1 2" key="1">
    <citation type="journal article" date="2016" name="Nat. Commun.">
        <title>Thousands of microbial genomes shed light on interconnected biogeochemical processes in an aquifer system.</title>
        <authorList>
            <person name="Anantharaman K."/>
            <person name="Brown C.T."/>
            <person name="Hug L.A."/>
            <person name="Sharon I."/>
            <person name="Castelle C.J."/>
            <person name="Probst A.J."/>
            <person name="Thomas B.C."/>
            <person name="Singh A."/>
            <person name="Wilkins M.J."/>
            <person name="Karaoz U."/>
            <person name="Brodie E.L."/>
            <person name="Williams K.H."/>
            <person name="Hubbard S.S."/>
            <person name="Banfield J.F."/>
        </authorList>
    </citation>
    <scope>NUCLEOTIDE SEQUENCE [LARGE SCALE GENOMIC DNA]</scope>
</reference>
<dbReference type="AlphaFoldDB" id="A0A1F8DIP4"/>
<protein>
    <submittedName>
        <fullName evidence="1">Uncharacterized protein</fullName>
    </submittedName>
</protein>
<accession>A0A1F8DIP4</accession>
<dbReference type="Proteomes" id="UP000177596">
    <property type="component" value="Unassembled WGS sequence"/>
</dbReference>
<proteinExistence type="predicted"/>
<organism evidence="1 2">
    <name type="scientific">Candidatus Woesebacteria bacterium RIFOXYD1_FULL_43_18</name>
    <dbReference type="NCBI Taxonomy" id="1802551"/>
    <lineage>
        <taxon>Bacteria</taxon>
        <taxon>Candidatus Woeseibacteriota</taxon>
    </lineage>
</organism>
<gene>
    <name evidence="1" type="ORF">A2573_01390</name>
</gene>
<evidence type="ECO:0000313" key="2">
    <source>
        <dbReference type="Proteomes" id="UP000177596"/>
    </source>
</evidence>
<evidence type="ECO:0000313" key="1">
    <source>
        <dbReference type="EMBL" id="OGM88474.1"/>
    </source>
</evidence>
<comment type="caution">
    <text evidence="1">The sequence shown here is derived from an EMBL/GenBank/DDBJ whole genome shotgun (WGS) entry which is preliminary data.</text>
</comment>